<dbReference type="Gene3D" id="1.10.10.10">
    <property type="entry name" value="Winged helix-like DNA-binding domain superfamily/Winged helix DNA-binding domain"/>
    <property type="match status" value="1"/>
</dbReference>
<gene>
    <name evidence="1" type="ORF">NCTC12123_02058</name>
</gene>
<evidence type="ECO:0000313" key="1">
    <source>
        <dbReference type="EMBL" id="STD20546.1"/>
    </source>
</evidence>
<reference evidence="1 2" key="1">
    <citation type="submission" date="2018-06" db="EMBL/GenBank/DDBJ databases">
        <authorList>
            <consortium name="Pathogen Informatics"/>
            <person name="Doyle S."/>
        </authorList>
    </citation>
    <scope>NUCLEOTIDE SEQUENCE [LARGE SCALE GENOMIC DNA]</scope>
    <source>
        <strain evidence="1 2">NCTC12123</strain>
    </source>
</reference>
<proteinExistence type="predicted"/>
<dbReference type="Proteomes" id="UP000255163">
    <property type="component" value="Unassembled WGS sequence"/>
</dbReference>
<dbReference type="GO" id="GO:0003677">
    <property type="term" value="F:DNA binding"/>
    <property type="evidence" value="ECO:0007669"/>
    <property type="project" value="InterPro"/>
</dbReference>
<name>A0A376FBB0_ENTAS</name>
<dbReference type="InterPro" id="IPR016032">
    <property type="entry name" value="Sig_transdc_resp-reg_C-effctor"/>
</dbReference>
<dbReference type="GO" id="GO:0006355">
    <property type="term" value="P:regulation of DNA-templated transcription"/>
    <property type="evidence" value="ECO:0007669"/>
    <property type="project" value="InterPro"/>
</dbReference>
<dbReference type="InterPro" id="IPR036388">
    <property type="entry name" value="WH-like_DNA-bd_sf"/>
</dbReference>
<dbReference type="AlphaFoldDB" id="A0A376FBB0"/>
<organism evidence="1 2">
    <name type="scientific">Enterobacter asburiae</name>
    <dbReference type="NCBI Taxonomy" id="61645"/>
    <lineage>
        <taxon>Bacteria</taxon>
        <taxon>Pseudomonadati</taxon>
        <taxon>Pseudomonadota</taxon>
        <taxon>Gammaproteobacteria</taxon>
        <taxon>Enterobacterales</taxon>
        <taxon>Enterobacteriaceae</taxon>
        <taxon>Enterobacter</taxon>
        <taxon>Enterobacter cloacae complex</taxon>
    </lineage>
</organism>
<dbReference type="SUPFAM" id="SSF46894">
    <property type="entry name" value="C-terminal effector domain of the bipartite response regulators"/>
    <property type="match status" value="1"/>
</dbReference>
<protein>
    <submittedName>
        <fullName evidence="1">Uncharacterized protein</fullName>
    </submittedName>
</protein>
<sequence length="210" mass="23332">MVNNPDNGSHAMHEKEKRIIIVVRCVFTLQGLSALCHSAHWRVQAITPEAFDAYTVLNDQRPDLLIIESECFDEQRSQALTVMNVLPHKTIVLTNSYSGGLCKVPSAGGTTIMVDKSGSVMALKWLLQRTANERHSVQPGPCRVRHHRARMAEREVLRPLLNGDSPDAVAERMGITYSAVSRYKMSALRRAGVRTLNEIVIGNYKGLLTA</sequence>
<dbReference type="EMBL" id="UFYI01000007">
    <property type="protein sequence ID" value="STD20546.1"/>
    <property type="molecule type" value="Genomic_DNA"/>
</dbReference>
<evidence type="ECO:0000313" key="2">
    <source>
        <dbReference type="Proteomes" id="UP000255163"/>
    </source>
</evidence>
<accession>A0A376FBB0</accession>
<dbReference type="RefSeq" id="WP_059346766.1">
    <property type="nucleotide sequence ID" value="NZ_CP011863.1"/>
</dbReference>